<organism evidence="1 2">
    <name type="scientific">Cohnella xylanilytica</name>
    <dbReference type="NCBI Taxonomy" id="557555"/>
    <lineage>
        <taxon>Bacteria</taxon>
        <taxon>Bacillati</taxon>
        <taxon>Bacillota</taxon>
        <taxon>Bacilli</taxon>
        <taxon>Bacillales</taxon>
        <taxon>Paenibacillaceae</taxon>
        <taxon>Cohnella</taxon>
    </lineage>
</organism>
<evidence type="ECO:0000313" key="1">
    <source>
        <dbReference type="EMBL" id="MBB6689864.1"/>
    </source>
</evidence>
<evidence type="ECO:0008006" key="3">
    <source>
        <dbReference type="Google" id="ProtNLM"/>
    </source>
</evidence>
<comment type="caution">
    <text evidence="1">The sequence shown here is derived from an EMBL/GenBank/DDBJ whole genome shotgun (WGS) entry which is preliminary data.</text>
</comment>
<accession>A0A841TW86</accession>
<reference evidence="1 2" key="1">
    <citation type="submission" date="2020-08" db="EMBL/GenBank/DDBJ databases">
        <title>Cohnella phylogeny.</title>
        <authorList>
            <person name="Dunlap C."/>
        </authorList>
    </citation>
    <scope>NUCLEOTIDE SEQUENCE [LARGE SCALE GENOMIC DNA]</scope>
    <source>
        <strain evidence="1 2">DSM 25239</strain>
    </source>
</reference>
<keyword evidence="2" id="KW-1185">Reference proteome</keyword>
<evidence type="ECO:0000313" key="2">
    <source>
        <dbReference type="Proteomes" id="UP000553776"/>
    </source>
</evidence>
<dbReference type="RefSeq" id="WP_185133896.1">
    <property type="nucleotide sequence ID" value="NZ_JACJVR010000002.1"/>
</dbReference>
<proteinExistence type="predicted"/>
<protein>
    <recommendedName>
        <fullName evidence="3">Tail fiber-like repeat protein</fullName>
    </recommendedName>
</protein>
<sequence length="779" mass="82286">MSIFTSVWKLLKKNPQTDGNEMFNIETMLNDNWDKIDSALGQKALNADVRAATIASITLNGLQTIDGVVLAAGDRVLVKNQAVGSENGIYLAGSAGWARASDADSAGKLAAGVFVHVKEGIVNGGTGWILTTSGPIELGTTSLVFAQKTGNGSATDAVIGPRTADPNISASYSLSGSVTQLFSWVLKYFKAITGKANPFDAPDITLSSAKAHVDAAAPHSGHAVVERKVNTSGGLQGGGDLSADRTLSIAEAGVTDNHIGTRLIDDSIAAVAGADTPTRLWSKLANMIKAITGKANWWTPPVTTIEALNTNKLNASTYTASDVLTKLKTVDGNGSGLDSDTVDGFHADKATSADTVVVRSPSGNIEANIINSKVADGTAPLSVISKTVVPNLNADMVDGYHLDQDVRTTGEPSFRTVTITQGAQSLIIRPGNLDHAYMAFNPRTSSPGTRGAFVGFGSAGSSIFTIQNEVSSGAIQLAAPNNGYVQSLAPFVMNNIIRMNSIKDTASQWSQAIYFYTTDANATKTTNNYLQVDTANDLKYAKAGGTPQVVWHAGNDGSGSGLDADTIDGRHASEFSPAHYPENYKNGSELPSSYPNKQTTTFFARMDTGGSGWPYPYGTVQTIKGFTNMSAVQFIYPYNSDSPILYRYGLYNNDVWLPWRELATSETAAMRRGSVSEYNIATANTDTECLRANSVAGGNYDVRVYLRVTAAATVSIWLNYTDAGGTVQTTYVVSNSSFSTGSYSMLPLFVNMKNGQNMALLVKSSVANAVKVSASFVGV</sequence>
<dbReference type="AlphaFoldDB" id="A0A841TW86"/>
<dbReference type="EMBL" id="JACJVR010000002">
    <property type="protein sequence ID" value="MBB6689864.1"/>
    <property type="molecule type" value="Genomic_DNA"/>
</dbReference>
<dbReference type="Proteomes" id="UP000553776">
    <property type="component" value="Unassembled WGS sequence"/>
</dbReference>
<gene>
    <name evidence="1" type="ORF">H7B90_00470</name>
</gene>
<name>A0A841TW86_9BACL</name>